<comment type="caution">
    <text evidence="2">The sequence shown here is derived from an EMBL/GenBank/DDBJ whole genome shotgun (WGS) entry which is preliminary data.</text>
</comment>
<accession>A0A2M8EZA6</accession>
<dbReference type="EMBL" id="PFSC01000094">
    <property type="protein sequence ID" value="PJC32309.1"/>
    <property type="molecule type" value="Genomic_DNA"/>
</dbReference>
<protein>
    <submittedName>
        <fullName evidence="2">Uncharacterized protein</fullName>
    </submittedName>
</protein>
<keyword evidence="1" id="KW-0802">TPR repeat</keyword>
<dbReference type="AlphaFoldDB" id="A0A2M8EZA6"/>
<organism evidence="2 3">
    <name type="scientific">Candidatus Roizmanbacteria bacterium CG_4_9_14_0_2_um_filter_39_13</name>
    <dbReference type="NCBI Taxonomy" id="1974839"/>
    <lineage>
        <taxon>Bacteria</taxon>
        <taxon>Candidatus Roizmaniibacteriota</taxon>
    </lineage>
</organism>
<dbReference type="Gene3D" id="1.25.40.10">
    <property type="entry name" value="Tetratricopeptide repeat domain"/>
    <property type="match status" value="1"/>
</dbReference>
<evidence type="ECO:0000256" key="1">
    <source>
        <dbReference type="PROSITE-ProRule" id="PRU00339"/>
    </source>
</evidence>
<dbReference type="SUPFAM" id="SSF48452">
    <property type="entry name" value="TPR-like"/>
    <property type="match status" value="1"/>
</dbReference>
<proteinExistence type="predicted"/>
<evidence type="ECO:0000313" key="3">
    <source>
        <dbReference type="Proteomes" id="UP000231383"/>
    </source>
</evidence>
<dbReference type="Proteomes" id="UP000231383">
    <property type="component" value="Unassembled WGS sequence"/>
</dbReference>
<dbReference type="PROSITE" id="PS50005">
    <property type="entry name" value="TPR"/>
    <property type="match status" value="1"/>
</dbReference>
<name>A0A2M8EZA6_9BACT</name>
<sequence length="280" mass="33033">MIIAYPYANRFYQAKRSEKYGDNYLAQNEYTKALQYFQEANSQRSSDSLLGKIKKSNTLKISEENYQLGKDALESKDYEQAIKYFSVVDNSYPQYKSATEYIAEAQEEIKTLETRSQPQVLGDKIEQINHVDAEEITPTETPVIKHFDFIPFPTTIPTAKIERYNFETYSFTDDYKINEAERKAREAESCQRSTEIYSNCMEDFNRSMEHYADCNIRKNEEMEKYSTCIDKYNNDLERFDQCFENASKYTFCPKPENFCYKPLNTSCLKPMNWCTKPYCN</sequence>
<feature type="repeat" description="TPR" evidence="1">
    <location>
        <begin position="14"/>
        <end position="47"/>
    </location>
</feature>
<gene>
    <name evidence="2" type="ORF">CO051_03405</name>
</gene>
<dbReference type="InterPro" id="IPR011990">
    <property type="entry name" value="TPR-like_helical_dom_sf"/>
</dbReference>
<evidence type="ECO:0000313" key="2">
    <source>
        <dbReference type="EMBL" id="PJC32309.1"/>
    </source>
</evidence>
<dbReference type="InterPro" id="IPR019734">
    <property type="entry name" value="TPR_rpt"/>
</dbReference>
<reference evidence="3" key="1">
    <citation type="submission" date="2017-09" db="EMBL/GenBank/DDBJ databases">
        <title>Depth-based differentiation of microbial function through sediment-hosted aquifers and enrichment of novel symbionts in the deep terrestrial subsurface.</title>
        <authorList>
            <person name="Probst A.J."/>
            <person name="Ladd B."/>
            <person name="Jarett J.K."/>
            <person name="Geller-Mcgrath D.E."/>
            <person name="Sieber C.M.K."/>
            <person name="Emerson J.B."/>
            <person name="Anantharaman K."/>
            <person name="Thomas B.C."/>
            <person name="Malmstrom R."/>
            <person name="Stieglmeier M."/>
            <person name="Klingl A."/>
            <person name="Woyke T."/>
            <person name="Ryan C.M."/>
            <person name="Banfield J.F."/>
        </authorList>
    </citation>
    <scope>NUCLEOTIDE SEQUENCE [LARGE SCALE GENOMIC DNA]</scope>
</reference>